<accession>A0A9D1F2E7</accession>
<proteinExistence type="predicted"/>
<dbReference type="Proteomes" id="UP000823928">
    <property type="component" value="Unassembled WGS sequence"/>
</dbReference>
<name>A0A9D1F2E7_9BACT</name>
<dbReference type="AlphaFoldDB" id="A0A9D1F2E7"/>
<evidence type="ECO:0000313" key="2">
    <source>
        <dbReference type="Proteomes" id="UP000823928"/>
    </source>
</evidence>
<reference evidence="1" key="2">
    <citation type="journal article" date="2021" name="PeerJ">
        <title>Extensive microbial diversity within the chicken gut microbiome revealed by metagenomics and culture.</title>
        <authorList>
            <person name="Gilroy R."/>
            <person name="Ravi A."/>
            <person name="Getino M."/>
            <person name="Pursley I."/>
            <person name="Horton D.L."/>
            <person name="Alikhan N.F."/>
            <person name="Baker D."/>
            <person name="Gharbi K."/>
            <person name="Hall N."/>
            <person name="Watson M."/>
            <person name="Adriaenssens E.M."/>
            <person name="Foster-Nyarko E."/>
            <person name="Jarju S."/>
            <person name="Secka A."/>
            <person name="Antonio M."/>
            <person name="Oren A."/>
            <person name="Chaudhuri R.R."/>
            <person name="La Ragione R."/>
            <person name="Hildebrand F."/>
            <person name="Pallen M.J."/>
        </authorList>
    </citation>
    <scope>NUCLEOTIDE SEQUENCE</scope>
    <source>
        <strain evidence="1">6276</strain>
    </source>
</reference>
<comment type="caution">
    <text evidence="1">The sequence shown here is derived from an EMBL/GenBank/DDBJ whole genome shotgun (WGS) entry which is preliminary data.</text>
</comment>
<protein>
    <submittedName>
        <fullName evidence="1">Uncharacterized protein</fullName>
    </submittedName>
</protein>
<reference evidence="1" key="1">
    <citation type="submission" date="2020-10" db="EMBL/GenBank/DDBJ databases">
        <authorList>
            <person name="Gilroy R."/>
        </authorList>
    </citation>
    <scope>NUCLEOTIDE SEQUENCE</scope>
    <source>
        <strain evidence="1">6276</strain>
    </source>
</reference>
<evidence type="ECO:0000313" key="1">
    <source>
        <dbReference type="EMBL" id="HIS37822.1"/>
    </source>
</evidence>
<organism evidence="1 2">
    <name type="scientific">Candidatus Scatousia excrementigallinarum</name>
    <dbReference type="NCBI Taxonomy" id="2840935"/>
    <lineage>
        <taxon>Bacteria</taxon>
        <taxon>Candidatus Scatousia</taxon>
    </lineage>
</organism>
<sequence>MGEQIAFNERDFHFLKNVTVEDLANEHYLTSMVDFINNLDSKISNGRILVMDQNKPENTKIYTYAKFVEIYDEHGLDGFLYH</sequence>
<dbReference type="EMBL" id="DVIU01000298">
    <property type="protein sequence ID" value="HIS37822.1"/>
    <property type="molecule type" value="Genomic_DNA"/>
</dbReference>
<gene>
    <name evidence="1" type="ORF">IAC10_14555</name>
</gene>